<evidence type="ECO:0000256" key="5">
    <source>
        <dbReference type="ARBA" id="ARBA00022989"/>
    </source>
</evidence>
<dbReference type="PANTHER" id="PTHR30614:SF35">
    <property type="entry name" value="ABC TRANSPORTER PERMEASE PROTEIN"/>
    <property type="match status" value="1"/>
</dbReference>
<keyword evidence="3" id="KW-1003">Cell membrane</keyword>
<dbReference type="AlphaFoldDB" id="A0A0M8PLJ8"/>
<feature type="transmembrane region" description="Helical" evidence="7">
    <location>
        <begin position="188"/>
        <end position="210"/>
    </location>
</feature>
<dbReference type="InterPro" id="IPR043429">
    <property type="entry name" value="ArtM/GltK/GlnP/TcyL/YhdX-like"/>
</dbReference>
<dbReference type="EMBL" id="AZYO01000060">
    <property type="protein sequence ID" value="KOS54659.1"/>
    <property type="molecule type" value="Genomic_DNA"/>
</dbReference>
<dbReference type="Proteomes" id="UP000037712">
    <property type="component" value="Unassembled WGS sequence"/>
</dbReference>
<keyword evidence="5 7" id="KW-1133">Transmembrane helix</keyword>
<dbReference type="Gene3D" id="1.10.3720.10">
    <property type="entry name" value="MetI-like"/>
    <property type="match status" value="1"/>
</dbReference>
<evidence type="ECO:0000256" key="3">
    <source>
        <dbReference type="ARBA" id="ARBA00022475"/>
    </source>
</evidence>
<evidence type="ECO:0000256" key="7">
    <source>
        <dbReference type="RuleBase" id="RU363032"/>
    </source>
</evidence>
<feature type="transmembrane region" description="Helical" evidence="7">
    <location>
        <begin position="20"/>
        <end position="42"/>
    </location>
</feature>
<dbReference type="GO" id="GO:0006865">
    <property type="term" value="P:amino acid transport"/>
    <property type="evidence" value="ECO:0007669"/>
    <property type="project" value="TreeGrafter"/>
</dbReference>
<keyword evidence="4 7" id="KW-0812">Transmembrane</keyword>
<feature type="transmembrane region" description="Helical" evidence="7">
    <location>
        <begin position="145"/>
        <end position="168"/>
    </location>
</feature>
<feature type="domain" description="ABC transmembrane type-1" evidence="8">
    <location>
        <begin position="19"/>
        <end position="207"/>
    </location>
</feature>
<accession>A0A0M8PLJ8</accession>
<dbReference type="InterPro" id="IPR035906">
    <property type="entry name" value="MetI-like_sf"/>
</dbReference>
<evidence type="ECO:0000256" key="2">
    <source>
        <dbReference type="ARBA" id="ARBA00022448"/>
    </source>
</evidence>
<dbReference type="InterPro" id="IPR000515">
    <property type="entry name" value="MetI-like"/>
</dbReference>
<dbReference type="CDD" id="cd06261">
    <property type="entry name" value="TM_PBP2"/>
    <property type="match status" value="1"/>
</dbReference>
<reference evidence="10" key="2">
    <citation type="submission" date="2015-01" db="EMBL/GenBank/DDBJ databases">
        <title>Draft genome sequence of potential hydrocarbon metabolising strain of Rhodococcus rhodochrous.</title>
        <authorList>
            <person name="Aggarwal R.K."/>
            <person name="Dawar C."/>
        </authorList>
    </citation>
    <scope>NUCLEOTIDE SEQUENCE [LARGE SCALE GENOMIC DNA]</scope>
    <source>
        <strain evidence="10">KG-21</strain>
    </source>
</reference>
<reference evidence="9 10" key="1">
    <citation type="journal article" date="2015" name="Genome Announc.">
        <title>Draft Genome Sequence of Rhodococcus rhodochrous Strain KG-21, a Soil Isolate from Oil Fields of Krishna-Godavari Basin, India.</title>
        <authorList>
            <person name="Dawar C."/>
            <person name="Aggarwal R.K."/>
        </authorList>
    </citation>
    <scope>NUCLEOTIDE SEQUENCE [LARGE SCALE GENOMIC DNA]</scope>
    <source>
        <strain evidence="9 10">KG-21</strain>
    </source>
</reference>
<evidence type="ECO:0000256" key="1">
    <source>
        <dbReference type="ARBA" id="ARBA00004651"/>
    </source>
</evidence>
<dbReference type="PROSITE" id="PS50928">
    <property type="entry name" value="ABC_TM1"/>
    <property type="match status" value="1"/>
</dbReference>
<comment type="similarity">
    <text evidence="7">Belongs to the binding-protein-dependent transport system permease family.</text>
</comment>
<gene>
    <name evidence="9" type="ORF">Z051_18940</name>
</gene>
<evidence type="ECO:0000259" key="8">
    <source>
        <dbReference type="PROSITE" id="PS50928"/>
    </source>
</evidence>
<dbReference type="InterPro" id="IPR010065">
    <property type="entry name" value="AA_ABC_transptr_permease_3TM"/>
</dbReference>
<evidence type="ECO:0000313" key="9">
    <source>
        <dbReference type="EMBL" id="KOS54659.1"/>
    </source>
</evidence>
<dbReference type="GO" id="GO:0043190">
    <property type="term" value="C:ATP-binding cassette (ABC) transporter complex"/>
    <property type="evidence" value="ECO:0007669"/>
    <property type="project" value="InterPro"/>
</dbReference>
<keyword evidence="2 7" id="KW-0813">Transport</keyword>
<dbReference type="Pfam" id="PF00528">
    <property type="entry name" value="BPD_transp_1"/>
    <property type="match status" value="1"/>
</dbReference>
<dbReference type="NCBIfam" id="TIGR01726">
    <property type="entry name" value="HEQRo_perm_3TM"/>
    <property type="match status" value="1"/>
</dbReference>
<evidence type="ECO:0000256" key="6">
    <source>
        <dbReference type="ARBA" id="ARBA00023136"/>
    </source>
</evidence>
<dbReference type="GO" id="GO:0022857">
    <property type="term" value="F:transmembrane transporter activity"/>
    <property type="evidence" value="ECO:0007669"/>
    <property type="project" value="InterPro"/>
</dbReference>
<name>A0A0M8PLJ8_RHORH</name>
<comment type="subcellular location">
    <subcellularLocation>
        <location evidence="1 7">Cell membrane</location>
        <topology evidence="1 7">Multi-pass membrane protein</topology>
    </subcellularLocation>
</comment>
<dbReference type="SUPFAM" id="SSF161098">
    <property type="entry name" value="MetI-like"/>
    <property type="match status" value="1"/>
</dbReference>
<keyword evidence="6 7" id="KW-0472">Membrane</keyword>
<comment type="caution">
    <text evidence="9">The sequence shown here is derived from an EMBL/GenBank/DDBJ whole genome shotgun (WGS) entry which is preliminary data.</text>
</comment>
<organism evidence="9 10">
    <name type="scientific">Rhodococcus rhodochrous KG-21</name>
    <dbReference type="NCBI Taxonomy" id="1441923"/>
    <lineage>
        <taxon>Bacteria</taxon>
        <taxon>Bacillati</taxon>
        <taxon>Actinomycetota</taxon>
        <taxon>Actinomycetes</taxon>
        <taxon>Mycobacteriales</taxon>
        <taxon>Nocardiaceae</taxon>
        <taxon>Rhodococcus</taxon>
    </lineage>
</organism>
<dbReference type="PANTHER" id="PTHR30614">
    <property type="entry name" value="MEMBRANE COMPONENT OF AMINO ACID ABC TRANSPORTER"/>
    <property type="match status" value="1"/>
</dbReference>
<protein>
    <submittedName>
        <fullName evidence="9">Polar amino acid ABC transporter permease</fullName>
    </submittedName>
</protein>
<evidence type="ECO:0000313" key="10">
    <source>
        <dbReference type="Proteomes" id="UP000037712"/>
    </source>
</evidence>
<dbReference type="RefSeq" id="WP_054374033.1">
    <property type="nucleotide sequence ID" value="NZ_AZYO01000060.1"/>
</dbReference>
<sequence>MQLYFGDLIPYSEELLRGLGISVAITAAAVVLGGLVGIIVYAGRASHLRAPRLLASSYIEVVRNTPLLLQLYLVYFALPSLGIDLDPITAGIVALSVNNSAYVAEIYRAGFEAIPKGLTEAASALGLSGRTTFVHVRLVPALRTVLPALTNQVILLFLASSVASIIAVPELMHVMMGITTTTFRTIETFVVGGILYFAVAFVLALTSRVIETRMIRWRAV</sequence>
<evidence type="ECO:0000256" key="4">
    <source>
        <dbReference type="ARBA" id="ARBA00022692"/>
    </source>
</evidence>
<proteinExistence type="inferred from homology"/>
<dbReference type="PATRIC" id="fig|1441923.3.peg.4133"/>